<evidence type="ECO:0000313" key="10">
    <source>
        <dbReference type="Proteomes" id="UP000504610"/>
    </source>
</evidence>
<dbReference type="PRINTS" id="PR00926">
    <property type="entry name" value="MITOCARRIER"/>
</dbReference>
<keyword evidence="10" id="KW-1185">Reference proteome</keyword>
<evidence type="ECO:0000256" key="1">
    <source>
        <dbReference type="ARBA" id="ARBA00004141"/>
    </source>
</evidence>
<evidence type="ECO:0000313" key="11">
    <source>
        <dbReference type="RefSeq" id="XP_018478295.2"/>
    </source>
</evidence>
<evidence type="ECO:0000256" key="6">
    <source>
        <dbReference type="ARBA" id="ARBA00022989"/>
    </source>
</evidence>
<keyword evidence="3 9" id="KW-0813">Transport</keyword>
<organism evidence="10 11">
    <name type="scientific">Raphanus sativus</name>
    <name type="common">Radish</name>
    <name type="synonym">Raphanus raphanistrum var. sativus</name>
    <dbReference type="NCBI Taxonomy" id="3726"/>
    <lineage>
        <taxon>Eukaryota</taxon>
        <taxon>Viridiplantae</taxon>
        <taxon>Streptophyta</taxon>
        <taxon>Embryophyta</taxon>
        <taxon>Tracheophyta</taxon>
        <taxon>Spermatophyta</taxon>
        <taxon>Magnoliopsida</taxon>
        <taxon>eudicotyledons</taxon>
        <taxon>Gunneridae</taxon>
        <taxon>Pentapetalae</taxon>
        <taxon>rosids</taxon>
        <taxon>malvids</taxon>
        <taxon>Brassicales</taxon>
        <taxon>Brassicaceae</taxon>
        <taxon>Brassiceae</taxon>
        <taxon>Raphanus</taxon>
    </lineage>
</organism>
<dbReference type="AlphaFoldDB" id="A0A6J0N0S7"/>
<comment type="subcellular location">
    <subcellularLocation>
        <location evidence="1">Membrane</location>
        <topology evidence="1">Multi-pass membrane protein</topology>
    </subcellularLocation>
</comment>
<dbReference type="RefSeq" id="XP_018478295.2">
    <property type="nucleotide sequence ID" value="XM_018622793.2"/>
</dbReference>
<dbReference type="GO" id="GO:0016020">
    <property type="term" value="C:membrane"/>
    <property type="evidence" value="ECO:0007669"/>
    <property type="project" value="UniProtKB-SubCell"/>
</dbReference>
<keyword evidence="5" id="KW-0677">Repeat</keyword>
<evidence type="ECO:0000256" key="5">
    <source>
        <dbReference type="ARBA" id="ARBA00022737"/>
    </source>
</evidence>
<feature type="repeat" description="Solcar" evidence="8">
    <location>
        <begin position="301"/>
        <end position="386"/>
    </location>
</feature>
<dbReference type="Gene3D" id="1.50.40.10">
    <property type="entry name" value="Mitochondrial carrier domain"/>
    <property type="match status" value="1"/>
</dbReference>
<dbReference type="SUPFAM" id="SSF103506">
    <property type="entry name" value="Mitochondrial carrier"/>
    <property type="match status" value="1"/>
</dbReference>
<keyword evidence="7 8" id="KW-0472">Membrane</keyword>
<evidence type="ECO:0000256" key="8">
    <source>
        <dbReference type="PROSITE-ProRule" id="PRU00282"/>
    </source>
</evidence>
<proteinExistence type="inferred from homology"/>
<reference evidence="10" key="1">
    <citation type="journal article" date="2019" name="Database">
        <title>The radish genome database (RadishGD): an integrated information resource for radish genomics.</title>
        <authorList>
            <person name="Yu H.J."/>
            <person name="Baek S."/>
            <person name="Lee Y.J."/>
            <person name="Cho A."/>
            <person name="Mun J.H."/>
        </authorList>
    </citation>
    <scope>NUCLEOTIDE SEQUENCE [LARGE SCALE GENOMIC DNA]</scope>
    <source>
        <strain evidence="10">cv. WK10039</strain>
    </source>
</reference>
<dbReference type="KEGG" id="rsz:108849251"/>
<keyword evidence="6" id="KW-1133">Transmembrane helix</keyword>
<dbReference type="GeneID" id="108849251"/>
<dbReference type="PROSITE" id="PS50920">
    <property type="entry name" value="SOLCAR"/>
    <property type="match status" value="3"/>
</dbReference>
<feature type="repeat" description="Solcar" evidence="8">
    <location>
        <begin position="120"/>
        <end position="201"/>
    </location>
</feature>
<dbReference type="Proteomes" id="UP000504610">
    <property type="component" value="Chromosome 4"/>
</dbReference>
<gene>
    <name evidence="11" type="primary">LOC108849251</name>
</gene>
<dbReference type="Pfam" id="PF00153">
    <property type="entry name" value="Mito_carr"/>
    <property type="match status" value="3"/>
</dbReference>
<sequence>MLEIYPHYIPSSINSFHMFGTMEDFNEEEEEEFRFVQSVSVDPRRSRKAKKRKLESQVVSILNHLFVNTQYLYPHTGRDCSIDTNSSDTSCSLNFAKIGKFTSRSPPPPLIKSGAGLDIGHLVKSALAGGISCAFSAFLMHPVDTVKTQVQASTTLSFIEIMSKIPEIGARGLYKGSIPAVVGQFASHGLRTSIYEASRLALPLLAPGLLDIQVQPIASFLGTVLGTTLRIPCEVLKQRLQANQFDNIVEATLSTWRQDGLKGLFRGTGVTLLREVPFYVAGMGLYTQSKKLVERRLGRALEPWEAIAVGALSGGFTAVMTTPFDVIKTRMMTAPQGVDLSMWMAAYSIATREGFLAFYKGAVPRFFWTAPLGALNLAGYELLQKAFVTVPLDQSVHSD</sequence>
<evidence type="ECO:0000256" key="3">
    <source>
        <dbReference type="ARBA" id="ARBA00022448"/>
    </source>
</evidence>
<evidence type="ECO:0000256" key="2">
    <source>
        <dbReference type="ARBA" id="ARBA00006375"/>
    </source>
</evidence>
<feature type="repeat" description="Solcar" evidence="8">
    <location>
        <begin position="210"/>
        <end position="292"/>
    </location>
</feature>
<evidence type="ECO:0000256" key="4">
    <source>
        <dbReference type="ARBA" id="ARBA00022692"/>
    </source>
</evidence>
<dbReference type="InterPro" id="IPR023395">
    <property type="entry name" value="MCP_dom_sf"/>
</dbReference>
<dbReference type="FunFam" id="1.50.40.10:FF:000041">
    <property type="entry name" value="Mitochondrial substrate carrier family protein"/>
    <property type="match status" value="1"/>
</dbReference>
<dbReference type="GO" id="GO:0055085">
    <property type="term" value="P:transmembrane transport"/>
    <property type="evidence" value="ECO:0007669"/>
    <property type="project" value="InterPro"/>
</dbReference>
<dbReference type="PANTHER" id="PTHR45667">
    <property type="entry name" value="S-ADENOSYLMETHIONINE MITOCHONDRIAL CARRIER PROTEIN"/>
    <property type="match status" value="1"/>
</dbReference>
<dbReference type="InterPro" id="IPR018108">
    <property type="entry name" value="MCP_transmembrane"/>
</dbReference>
<name>A0A6J0N0S7_RAPSA</name>
<keyword evidence="4 8" id="KW-0812">Transmembrane</keyword>
<evidence type="ECO:0000256" key="7">
    <source>
        <dbReference type="ARBA" id="ARBA00023136"/>
    </source>
</evidence>
<accession>A0A6J0N0S7</accession>
<dbReference type="InterPro" id="IPR002067">
    <property type="entry name" value="MCP"/>
</dbReference>
<dbReference type="OrthoDB" id="276989at2759"/>
<reference evidence="11" key="2">
    <citation type="submission" date="2025-08" db="UniProtKB">
        <authorList>
            <consortium name="RefSeq"/>
        </authorList>
    </citation>
    <scope>IDENTIFICATION</scope>
    <source>
        <tissue evidence="11">Leaf</tissue>
    </source>
</reference>
<protein>
    <submittedName>
        <fullName evidence="11">Uncharacterized protein LOC108849251</fullName>
    </submittedName>
</protein>
<evidence type="ECO:0000256" key="9">
    <source>
        <dbReference type="RuleBase" id="RU000488"/>
    </source>
</evidence>
<comment type="similarity">
    <text evidence="2 9">Belongs to the mitochondrial carrier (TC 2.A.29) family.</text>
</comment>